<gene>
    <name evidence="1" type="ORF">GDO81_026484</name>
</gene>
<proteinExistence type="predicted"/>
<dbReference type="Proteomes" id="UP000824782">
    <property type="component" value="Unassembled WGS sequence"/>
</dbReference>
<accession>A0AAV6YM87</accession>
<evidence type="ECO:0000313" key="1">
    <source>
        <dbReference type="EMBL" id="KAG8536384.1"/>
    </source>
</evidence>
<keyword evidence="2" id="KW-1185">Reference proteome</keyword>
<evidence type="ECO:0000313" key="2">
    <source>
        <dbReference type="Proteomes" id="UP000824782"/>
    </source>
</evidence>
<sequence>MLSTSPRCFLCHYCSCSMCVRGKYNSHRLMYSIDDDFSYSLSSAMCSCRARAQRFDLYRSDTLHSQQRRMGPQSTHEVTTRWILNPLLDF</sequence>
<name>A0AAV6YM87_ENGPU</name>
<dbReference type="AlphaFoldDB" id="A0AAV6YM87"/>
<protein>
    <submittedName>
        <fullName evidence="1">Uncharacterized protein</fullName>
    </submittedName>
</protein>
<reference evidence="1" key="1">
    <citation type="thesis" date="2020" institute="ProQuest LLC" country="789 East Eisenhower Parkway, Ann Arbor, MI, USA">
        <title>Comparative Genomics and Chromosome Evolution.</title>
        <authorList>
            <person name="Mudd A.B."/>
        </authorList>
    </citation>
    <scope>NUCLEOTIDE SEQUENCE</scope>
    <source>
        <strain evidence="1">237g6f4</strain>
        <tissue evidence="1">Blood</tissue>
    </source>
</reference>
<comment type="caution">
    <text evidence="1">The sequence shown here is derived from an EMBL/GenBank/DDBJ whole genome shotgun (WGS) entry which is preliminary data.</text>
</comment>
<dbReference type="EMBL" id="WNYA01044608">
    <property type="protein sequence ID" value="KAG8536384.1"/>
    <property type="molecule type" value="Genomic_DNA"/>
</dbReference>
<organism evidence="1 2">
    <name type="scientific">Engystomops pustulosus</name>
    <name type="common">Tungara frog</name>
    <name type="synonym">Physalaemus pustulosus</name>
    <dbReference type="NCBI Taxonomy" id="76066"/>
    <lineage>
        <taxon>Eukaryota</taxon>
        <taxon>Metazoa</taxon>
        <taxon>Chordata</taxon>
        <taxon>Craniata</taxon>
        <taxon>Vertebrata</taxon>
        <taxon>Euteleostomi</taxon>
        <taxon>Amphibia</taxon>
        <taxon>Batrachia</taxon>
        <taxon>Anura</taxon>
        <taxon>Neobatrachia</taxon>
        <taxon>Hyloidea</taxon>
        <taxon>Leptodactylidae</taxon>
        <taxon>Leiuperinae</taxon>
        <taxon>Engystomops</taxon>
    </lineage>
</organism>